<feature type="region of interest" description="Disordered" evidence="1">
    <location>
        <begin position="42"/>
        <end position="141"/>
    </location>
</feature>
<organism evidence="3 4">
    <name type="scientific">Bdellovibrio bacteriovorus</name>
    <dbReference type="NCBI Taxonomy" id="959"/>
    <lineage>
        <taxon>Bacteria</taxon>
        <taxon>Pseudomonadati</taxon>
        <taxon>Bdellovibrionota</taxon>
        <taxon>Bdellovibrionia</taxon>
        <taxon>Bdellovibrionales</taxon>
        <taxon>Pseudobdellovibrionaceae</taxon>
        <taxon>Bdellovibrio</taxon>
    </lineage>
</organism>
<dbReference type="RefSeq" id="WP_088566371.1">
    <property type="nucleotide sequence ID" value="NZ_CP020946.1"/>
</dbReference>
<feature type="chain" id="PRO_5012915844" description="Ig-like domain-containing protein" evidence="2">
    <location>
        <begin position="33"/>
        <end position="349"/>
    </location>
</feature>
<dbReference type="AlphaFoldDB" id="A0A1Z3NBU8"/>
<feature type="signal peptide" evidence="2">
    <location>
        <begin position="1"/>
        <end position="32"/>
    </location>
</feature>
<evidence type="ECO:0000256" key="1">
    <source>
        <dbReference type="SAM" id="MobiDB-lite"/>
    </source>
</evidence>
<evidence type="ECO:0000313" key="4">
    <source>
        <dbReference type="Proteomes" id="UP000197003"/>
    </source>
</evidence>
<dbReference type="OrthoDB" id="5378341at2"/>
<dbReference type="Proteomes" id="UP000197003">
    <property type="component" value="Chromosome"/>
</dbReference>
<evidence type="ECO:0000256" key="2">
    <source>
        <dbReference type="SAM" id="SignalP"/>
    </source>
</evidence>
<dbReference type="InterPro" id="IPR013783">
    <property type="entry name" value="Ig-like_fold"/>
</dbReference>
<feature type="compositionally biased region" description="Low complexity" evidence="1">
    <location>
        <begin position="45"/>
        <end position="63"/>
    </location>
</feature>
<protein>
    <recommendedName>
        <fullName evidence="5">Ig-like domain-containing protein</fullName>
    </recommendedName>
</protein>
<feature type="compositionally biased region" description="Polar residues" evidence="1">
    <location>
        <begin position="127"/>
        <end position="141"/>
    </location>
</feature>
<accession>A0A1Z3NBU8</accession>
<gene>
    <name evidence="3" type="ORF">B9G79_15930</name>
</gene>
<keyword evidence="2" id="KW-0732">Signal</keyword>
<name>A0A1Z3NBU8_BDEBC</name>
<evidence type="ECO:0000313" key="3">
    <source>
        <dbReference type="EMBL" id="ASD64949.1"/>
    </source>
</evidence>
<sequence length="349" mass="37317">MNGRILRKIRNFRVLSALIIASLTIVSFQNCAPQNSFCSGDCAEEGSTTEASKGSGSSSGGRTDIWGSRPGGTGGVNMGGGSNSSGSGSSTGGGGGAVIIGGGGSSGGSSGGISTGGGSSSGGGSSDGTFRITNQPTGVSVQENGDFQLDVAVTGGTQPYTYQWYVNSKAITGGFGNYAFLAGRADSWKNEGTYYVVIKDNKGQSLQSTMARVTILEPTVGCTAGKYFTYTNATYDQGYNYFTEYFDGPRGKFLLHQSYDIYNMLFPYPSYSQLTYFNVPANLNYLDKTWISCRSTIPRIHSPAVNPNYYDYGDRYDDTSEWKYDGNVAFECRNKKLKLISNTCKWVRR</sequence>
<dbReference type="Gene3D" id="2.60.40.10">
    <property type="entry name" value="Immunoglobulins"/>
    <property type="match status" value="1"/>
</dbReference>
<dbReference type="InterPro" id="IPR036179">
    <property type="entry name" value="Ig-like_dom_sf"/>
</dbReference>
<dbReference type="SUPFAM" id="SSF48726">
    <property type="entry name" value="Immunoglobulin"/>
    <property type="match status" value="1"/>
</dbReference>
<dbReference type="EMBL" id="CP020946">
    <property type="protein sequence ID" value="ASD64949.1"/>
    <property type="molecule type" value="Genomic_DNA"/>
</dbReference>
<feature type="compositionally biased region" description="Gly residues" evidence="1">
    <location>
        <begin position="69"/>
        <end position="126"/>
    </location>
</feature>
<evidence type="ECO:0008006" key="5">
    <source>
        <dbReference type="Google" id="ProtNLM"/>
    </source>
</evidence>
<proteinExistence type="predicted"/>
<reference evidence="3 4" key="1">
    <citation type="submission" date="2017-04" db="EMBL/GenBank/DDBJ databases">
        <title>Whole genome sequence of Bdellovibrio bacteriovorus strain SSB218315.</title>
        <authorList>
            <person name="Oyedara O."/>
            <person name="Rodriguez-Perez M.A."/>
        </authorList>
    </citation>
    <scope>NUCLEOTIDE SEQUENCE [LARGE SCALE GENOMIC DNA]</scope>
    <source>
        <strain evidence="3 4">SSB218315</strain>
    </source>
</reference>